<protein>
    <submittedName>
        <fullName evidence="2">Uncharacterized protein</fullName>
    </submittedName>
</protein>
<comment type="similarity">
    <text evidence="1">Belongs to the FAM216 family.</text>
</comment>
<dbReference type="Pfam" id="PF15107">
    <property type="entry name" value="FAM216B"/>
    <property type="match status" value="1"/>
</dbReference>
<evidence type="ECO:0000313" key="2">
    <source>
        <dbReference type="Ensembl" id="ENSMMOP00000019825.1"/>
    </source>
</evidence>
<dbReference type="AlphaFoldDB" id="A0A3Q3WWK7"/>
<dbReference type="Ensembl" id="ENSMMOT00000020158.1">
    <property type="protein sequence ID" value="ENSMMOP00000019825.1"/>
    <property type="gene ID" value="ENSMMOG00000015050.1"/>
</dbReference>
<keyword evidence="3" id="KW-1185">Reference proteome</keyword>
<dbReference type="PANTHER" id="PTHR16476:SF4">
    <property type="entry name" value="PROTEIN FAM216A"/>
    <property type="match status" value="1"/>
</dbReference>
<reference evidence="2" key="1">
    <citation type="submission" date="2025-08" db="UniProtKB">
        <authorList>
            <consortium name="Ensembl"/>
        </authorList>
    </citation>
    <scope>IDENTIFICATION</scope>
</reference>
<name>A0A3Q3WWK7_MOLML</name>
<reference evidence="2" key="2">
    <citation type="submission" date="2025-09" db="UniProtKB">
        <authorList>
            <consortium name="Ensembl"/>
        </authorList>
    </citation>
    <scope>IDENTIFICATION</scope>
</reference>
<proteinExistence type="inferred from homology"/>
<dbReference type="PANTHER" id="PTHR16476">
    <property type="entry name" value="FAMILY WITH SEQUENCE SIMILARITY 216 MEMBER A"/>
    <property type="match status" value="1"/>
</dbReference>
<dbReference type="Proteomes" id="UP000261620">
    <property type="component" value="Unplaced"/>
</dbReference>
<dbReference type="OMA" id="THMNVCA"/>
<organism evidence="2 3">
    <name type="scientific">Mola mola</name>
    <name type="common">Ocean sunfish</name>
    <name type="synonym">Tetraodon mola</name>
    <dbReference type="NCBI Taxonomy" id="94237"/>
    <lineage>
        <taxon>Eukaryota</taxon>
        <taxon>Metazoa</taxon>
        <taxon>Chordata</taxon>
        <taxon>Craniata</taxon>
        <taxon>Vertebrata</taxon>
        <taxon>Euteleostomi</taxon>
        <taxon>Actinopterygii</taxon>
        <taxon>Neopterygii</taxon>
        <taxon>Teleostei</taxon>
        <taxon>Neoteleostei</taxon>
        <taxon>Acanthomorphata</taxon>
        <taxon>Eupercaria</taxon>
        <taxon>Tetraodontiformes</taxon>
        <taxon>Molidae</taxon>
        <taxon>Mola</taxon>
    </lineage>
</organism>
<evidence type="ECO:0000256" key="1">
    <source>
        <dbReference type="ARBA" id="ARBA00008615"/>
    </source>
</evidence>
<dbReference type="InterPro" id="IPR029373">
    <property type="entry name" value="FAM216"/>
</dbReference>
<sequence>MQGGTHMNVCAGSQHLRNIHVPKTITSAPFLQHPALSAGQKRYLCSIASVYSTEHMRQQVKRHYLNMLRTCLHSGAHLNGAVMDVTRATTLGQRKSSSNSATVNSEVILPKIVNR</sequence>
<accession>A0A3Q3WWK7</accession>
<evidence type="ECO:0000313" key="3">
    <source>
        <dbReference type="Proteomes" id="UP000261620"/>
    </source>
</evidence>